<feature type="signal peptide" evidence="5">
    <location>
        <begin position="1"/>
        <end position="19"/>
    </location>
</feature>
<dbReference type="Gene3D" id="2.60.40.10">
    <property type="entry name" value="Immunoglobulins"/>
    <property type="match status" value="2"/>
</dbReference>
<proteinExistence type="predicted"/>
<gene>
    <name evidence="8" type="primary">LOC117659684</name>
</gene>
<evidence type="ECO:0000256" key="3">
    <source>
        <dbReference type="ARBA" id="ARBA00043265"/>
    </source>
</evidence>
<keyword evidence="2" id="KW-1064">Adaptive immunity</keyword>
<keyword evidence="5" id="KW-0732">Signal</keyword>
<dbReference type="InterPro" id="IPR050199">
    <property type="entry name" value="IgHV"/>
</dbReference>
<dbReference type="InterPro" id="IPR003599">
    <property type="entry name" value="Ig_sub"/>
</dbReference>
<dbReference type="InterPro" id="IPR013783">
    <property type="entry name" value="Ig-like_fold"/>
</dbReference>
<evidence type="ECO:0000313" key="7">
    <source>
        <dbReference type="Proteomes" id="UP001652622"/>
    </source>
</evidence>
<keyword evidence="1" id="KW-0391">Immunity</keyword>
<protein>
    <submittedName>
        <fullName evidence="8">Ig heavy chain Mem5-like</fullName>
    </submittedName>
</protein>
<organism evidence="7 8">
    <name type="scientific">Pantherophis guttatus</name>
    <name type="common">Corn snake</name>
    <name type="synonym">Elaphe guttata</name>
    <dbReference type="NCBI Taxonomy" id="94885"/>
    <lineage>
        <taxon>Eukaryota</taxon>
        <taxon>Metazoa</taxon>
        <taxon>Chordata</taxon>
        <taxon>Craniata</taxon>
        <taxon>Vertebrata</taxon>
        <taxon>Euteleostomi</taxon>
        <taxon>Lepidosauria</taxon>
        <taxon>Squamata</taxon>
        <taxon>Bifurcata</taxon>
        <taxon>Unidentata</taxon>
        <taxon>Episquamata</taxon>
        <taxon>Toxicofera</taxon>
        <taxon>Serpentes</taxon>
        <taxon>Colubroidea</taxon>
        <taxon>Colubridae</taxon>
        <taxon>Colubrinae</taxon>
        <taxon>Pantherophis</taxon>
    </lineage>
</organism>
<dbReference type="SMART" id="SM00406">
    <property type="entry name" value="IGv"/>
    <property type="match status" value="1"/>
</dbReference>
<dbReference type="PROSITE" id="PS50835">
    <property type="entry name" value="IG_LIKE"/>
    <property type="match status" value="1"/>
</dbReference>
<evidence type="ECO:0000259" key="6">
    <source>
        <dbReference type="PROSITE" id="PS50835"/>
    </source>
</evidence>
<dbReference type="InterPro" id="IPR007110">
    <property type="entry name" value="Ig-like_dom"/>
</dbReference>
<keyword evidence="7" id="KW-1185">Reference proteome</keyword>
<evidence type="ECO:0000256" key="1">
    <source>
        <dbReference type="ARBA" id="ARBA00022859"/>
    </source>
</evidence>
<name>A0ABM3ZBS1_PANGU</name>
<evidence type="ECO:0000313" key="8">
    <source>
        <dbReference type="RefSeq" id="XP_060545826.1"/>
    </source>
</evidence>
<dbReference type="PANTHER" id="PTHR23266">
    <property type="entry name" value="IMMUNOGLOBULIN HEAVY CHAIN"/>
    <property type="match status" value="1"/>
</dbReference>
<keyword evidence="3" id="KW-1280">Immunoglobulin</keyword>
<feature type="chain" id="PRO_5047394163" evidence="5">
    <location>
        <begin position="20"/>
        <end position="231"/>
    </location>
</feature>
<dbReference type="SUPFAM" id="SSF48726">
    <property type="entry name" value="Immunoglobulin"/>
    <property type="match status" value="2"/>
</dbReference>
<dbReference type="InterPro" id="IPR036179">
    <property type="entry name" value="Ig-like_dom_sf"/>
</dbReference>
<dbReference type="SMART" id="SM00409">
    <property type="entry name" value="IG"/>
    <property type="match status" value="1"/>
</dbReference>
<dbReference type="Pfam" id="PF07686">
    <property type="entry name" value="V-set"/>
    <property type="match status" value="1"/>
</dbReference>
<evidence type="ECO:0000256" key="4">
    <source>
        <dbReference type="SAM" id="MobiDB-lite"/>
    </source>
</evidence>
<sequence>MILWLNLVSLLVSLGGIRSEIQLVESGGDVRRSGESLRLSCQASGFTFSSHYMAWMRQVTGKGLEWLTHMGNTDFYYSNKVKGRFTISRDNPKSQLYLQMNSLKVEDTAVYYCAIYTKLTLKPFLLLGAQSQVQLVESGGDERSPGESLRLSCQASGFTISGSWMHWGAKMMPWLNLVSLLVFIQDFIETLSLLRVQSQVQLVESGGDVRRPEGPSVSPAKPLDSPSAAIR</sequence>
<feature type="region of interest" description="Disordered" evidence="4">
    <location>
        <begin position="207"/>
        <end position="231"/>
    </location>
</feature>
<dbReference type="Proteomes" id="UP001652622">
    <property type="component" value="Unplaced"/>
</dbReference>
<dbReference type="RefSeq" id="XP_060545826.1">
    <property type="nucleotide sequence ID" value="XM_060689843.1"/>
</dbReference>
<evidence type="ECO:0000256" key="2">
    <source>
        <dbReference type="ARBA" id="ARBA00023130"/>
    </source>
</evidence>
<evidence type="ECO:0000256" key="5">
    <source>
        <dbReference type="SAM" id="SignalP"/>
    </source>
</evidence>
<dbReference type="InterPro" id="IPR013106">
    <property type="entry name" value="Ig_V-set"/>
</dbReference>
<reference evidence="8" key="1">
    <citation type="submission" date="2025-08" db="UniProtKB">
        <authorList>
            <consortium name="RefSeq"/>
        </authorList>
    </citation>
    <scope>IDENTIFICATION</scope>
    <source>
        <tissue evidence="8">Blood</tissue>
    </source>
</reference>
<accession>A0ABM3ZBS1</accession>
<dbReference type="GeneID" id="117659684"/>
<feature type="domain" description="Ig-like" evidence="6">
    <location>
        <begin position="34"/>
        <end position="115"/>
    </location>
</feature>